<protein>
    <submittedName>
        <fullName evidence="1">Uncharacterized protein</fullName>
    </submittedName>
</protein>
<accession>A0ACC2PR24</accession>
<sequence>MASVQSRNLRPLLVTVSGIILMVQMFYHISNLTDGIEKEEPQTMEENGVPRILCLDQNYSTTTATRKPSIVVSDNPMDGRMLDVPKETSPSMLIQQSHLEARSVLLGTDIRMSGSSDFSKEHATPCPGNGGIYKPPLQVMRGGKVITLPPIEAPTTRSKKLLTESKPPNESSVSENKLPRERPQSKAHLAIDQGRKTQMVT</sequence>
<keyword evidence="2" id="KW-1185">Reference proteome</keyword>
<proteinExistence type="predicted"/>
<dbReference type="EMBL" id="CM056741">
    <property type="protein sequence ID" value="KAJ8686049.1"/>
    <property type="molecule type" value="Genomic_DNA"/>
</dbReference>
<gene>
    <name evidence="1" type="ORF">QAD02_021842</name>
</gene>
<evidence type="ECO:0000313" key="1">
    <source>
        <dbReference type="EMBL" id="KAJ8686049.1"/>
    </source>
</evidence>
<evidence type="ECO:0000313" key="2">
    <source>
        <dbReference type="Proteomes" id="UP001239111"/>
    </source>
</evidence>
<reference evidence="1" key="1">
    <citation type="submission" date="2023-04" db="EMBL/GenBank/DDBJ databases">
        <title>A chromosome-level genome assembly of the parasitoid wasp Eretmocerus hayati.</title>
        <authorList>
            <person name="Zhong Y."/>
            <person name="Liu S."/>
            <person name="Liu Y."/>
        </authorList>
    </citation>
    <scope>NUCLEOTIDE SEQUENCE</scope>
    <source>
        <strain evidence="1">ZJU_SS_LIU_2023</strain>
    </source>
</reference>
<name>A0ACC2PR24_9HYME</name>
<feature type="non-terminal residue" evidence="1">
    <location>
        <position position="201"/>
    </location>
</feature>
<comment type="caution">
    <text evidence="1">The sequence shown here is derived from an EMBL/GenBank/DDBJ whole genome shotgun (WGS) entry which is preliminary data.</text>
</comment>
<organism evidence="1 2">
    <name type="scientific">Eretmocerus hayati</name>
    <dbReference type="NCBI Taxonomy" id="131215"/>
    <lineage>
        <taxon>Eukaryota</taxon>
        <taxon>Metazoa</taxon>
        <taxon>Ecdysozoa</taxon>
        <taxon>Arthropoda</taxon>
        <taxon>Hexapoda</taxon>
        <taxon>Insecta</taxon>
        <taxon>Pterygota</taxon>
        <taxon>Neoptera</taxon>
        <taxon>Endopterygota</taxon>
        <taxon>Hymenoptera</taxon>
        <taxon>Apocrita</taxon>
        <taxon>Proctotrupomorpha</taxon>
        <taxon>Chalcidoidea</taxon>
        <taxon>Aphelinidae</taxon>
        <taxon>Aphelininae</taxon>
        <taxon>Eretmocerus</taxon>
    </lineage>
</organism>
<dbReference type="Proteomes" id="UP001239111">
    <property type="component" value="Chromosome 1"/>
</dbReference>